<sequence length="2439" mass="256759">MSASGSEERLVIASEPPAGYDATGTQPTAPAAATPTTTAAERTPGATTAAAAKKQPFYKRKWFIACQIVTAIVGIVLIFVLLFPVVRAIAQAIVNKSQLNVEKASILTPQNTTFQLHMEGYVSHTGIFNAKIAFREPISVAWVDQNGDQEVVRNLGTMELQPLYAKGSTKRAPLNQSTTFTITDEDAFGEFTVAMITRQNFTWRLTSNNLQVNALKFPAAKGLHFNKDVVLNGINNFDGKIVLEDFQLPSDAANGINFVAKTSLDNTSPFQVDLGTCVFALSYREVSLGEGTSTGLTLTAGNNSVDMSGVLVKHTNETELVVMGELFTQYLNSEISPVIAKGVSSRQSDGAAVSWLSAGLEALSLTVPFKPNAPINPIQSIDVPYMTLGFTPETAWQPSTSSYGVQAHMKLPFGFHVSIGQIENAFNISHSSNNIASLSTSLGQSTSDIKVLSSTDTEGIVNITIENTPLVVPNNDANHDLFSTFNLNLTQQTQSDFRLVGHARAVANMSIGSIVLNPIKFDVPSQLKGLGGLQNATKISSVDVLGGTNDAMTLAINVSIHNPSNLNLNTGNLTMQLYRGGGYMGTTLLPNLNLTMGDNIIQATAAFDPNASGEGKQTLDDFVGGTDADIIIKGFDSSTEVASLLGAFKTLSLGATLPGLTSRLLDSASLTILETTGITNNISHVTVSLANPFTAALQITSIASTVSSHGLTLGTIKSTDAFTSDGKATTNSPELDLDMDLDPAVIFSLLRALAVDQGMDTAQVDGIMEIGGIQLAQTYGRRNVHAKRNIYTNFNLPSYVDQAFANLTSNVTLSAGVKIGDYETTLNYTQGDLTTKTDESLNLLLPVLAQPIVQKIVTDSVLGIETLTISNPTETSFSVLLNGSITNAGPFDATIMFSDGLSIAWNNQTLGKMAMPNVSLVGDVGAALNIQEASFEIANSNALEKFTEVLLNEESFDWTISGGGLVVSALGINVENITISKLVTLKGMNGLQDGVVIESFDLPENDPAGGVHLTLNTSITNPSQVGIALDSIAFSNYYGLTYLGPVASESSFDLAPLSTTSLPLVGRLVPQNESSGLADVSTIFNNFIHGKDSNVTVYGASAGSADVTWLNQAIKTLEIQTSLPNQGVQKIITGVTLEEMSMMFTQDTAYAPATSSNATTASFTIPFNFPVDITAVAQNITAAYQGTDFAQLIIPQGPATTDVDTRIIHLTFSNIPFDVISGRDNVFQQFLAEVTMSANETFQLSGNADTEASTAVGTLSLTDISFSVDTTIAGLQGLDAEPALVRNLDVYHGYSDYLLITCATTLLNPSNLTIGTGDVSFGLLFNGQTVGSADIDGLVIVPGSANYSTGVHYSPQGESATAAGELMLENYIQGVISSTTIQGSTDTTNVDSLKLAMSEVKLQADIPALHQNLITAASLVFPKDIVKTGVADATFTIANPFTASINLLTVNASTFYDSLYIGGFDHVDISSSPISVPGHDNATSSTLPFDFNLDPLVIIQMLESAAQAGGVDLGPLTDLFQMVIDDPDYHPNVTATVADGDSGCSSGNQFDVDDAILNALSGLKVDLTVESGLKLDDFATQLSFNQSTVPAQTDETALYLIGVVAPPIVQKLVSAASISFNRAIISDISEDGFSLSLNGSLTGTGPLDALIEYVEPVAVNWQGSDIATLTLPKVCAAANAGVPNYQTDAQLAITDHDAFTEFATYMLHNEDFEWTISTNALRVTALGTVFDGVQLTKNVTLKAFDGLPGVTISNFQLPGDAPEGGISIETDSSIPSPAQLGVSLGTATFEAYYEGVLVGPLQASNLTLTPESTTSTHFSGRMIPQSGGDLDVVGQLFSNFLAGENQTLSVTGESVNPGSGIIEWLSTAFKTLTINVTLPGQRYEVIKAITIGDLEVVMTDDGEAYSPLSSSKSTVAQYANPFGFSLQVIESAEDIIISAGGGDVASLSVPGQQVSSGTSTGNDVDMVLSFTSVPMNSLSDSNFNAFFAGVTLQNGVAFELSGAANTTARTPIGDVPISGIPFNVSSSLAGINGFGGTASISNVTITGSGGNGGNEYVVSPLTTTINNPSNISLDTDDISLGVTYQGTYIGRAAIQTFNLTPGENAIASEFHYEPQDANDTTAQAFLESFLTTGDSLALSIKGDSDSTSFGSLVTALEGVSLSSSITGMNANPILTHVNVYISLSTLVTNLVEVDFDVHNPLDADLDISRVQADSGVNNEVYAFFNQPFDSFVIPPGGTVNSGKFGNVLLTKGALASLPIIPLGYLDVASAQTLTIAVGGYEVPWMKLWQPGTPTDYHLDILGLDFGDLESALSNNSSSNSIISAASSAAGIVASATSAAGSAVSSVTSAAGERILLCDLVRRRRGVVCCVGGRERCELVRLCSEQRRDVRRVRSGERRHGQNRVARDRVQLIDGLARRTVIPTEYPANVYNGIRTIRHL</sequence>
<dbReference type="GO" id="GO:0000329">
    <property type="term" value="C:fungal-type vacuole membrane"/>
    <property type="evidence" value="ECO:0007669"/>
    <property type="project" value="InterPro"/>
</dbReference>
<feature type="compositionally biased region" description="Low complexity" evidence="1">
    <location>
        <begin position="22"/>
        <end position="46"/>
    </location>
</feature>
<dbReference type="Proteomes" id="UP000298390">
    <property type="component" value="Unassembled WGS sequence"/>
</dbReference>
<evidence type="ECO:0000256" key="1">
    <source>
        <dbReference type="SAM" id="MobiDB-lite"/>
    </source>
</evidence>
<evidence type="ECO:0000256" key="2">
    <source>
        <dbReference type="SAM" id="Phobius"/>
    </source>
</evidence>
<keyword evidence="2" id="KW-1133">Transmembrane helix</keyword>
<feature type="transmembrane region" description="Helical" evidence="2">
    <location>
        <begin position="62"/>
        <end position="86"/>
    </location>
</feature>
<comment type="caution">
    <text evidence="3">The sequence shown here is derived from an EMBL/GenBank/DDBJ whole genome shotgun (WGS) entry which is preliminary data.</text>
</comment>
<evidence type="ECO:0000313" key="3">
    <source>
        <dbReference type="EMBL" id="TFY68871.1"/>
    </source>
</evidence>
<proteinExistence type="predicted"/>
<reference evidence="3 4" key="1">
    <citation type="submission" date="2019-01" db="EMBL/GenBank/DDBJ databases">
        <title>Genome sequencing of the rare red list fungi Fomitopsis rosea.</title>
        <authorList>
            <person name="Buettner E."/>
            <person name="Kellner H."/>
        </authorList>
    </citation>
    <scope>NUCLEOTIDE SEQUENCE [LARGE SCALE GENOMIC DNA]</scope>
    <source>
        <strain evidence="3 4">DSM 105464</strain>
    </source>
</reference>
<protein>
    <submittedName>
        <fullName evidence="3">Uncharacterized protein</fullName>
    </submittedName>
</protein>
<dbReference type="EMBL" id="SEKV01000021">
    <property type="protein sequence ID" value="TFY68871.1"/>
    <property type="molecule type" value="Genomic_DNA"/>
</dbReference>
<gene>
    <name evidence="3" type="ORF">EVJ58_g757</name>
</gene>
<accession>A0A4Y9Z4Z4</accession>
<dbReference type="InterPro" id="IPR022185">
    <property type="entry name" value="DUF3712"/>
</dbReference>
<dbReference type="STRING" id="34475.A0A4Y9Z4Z4"/>
<dbReference type="InterPro" id="IPR046368">
    <property type="entry name" value="Tag1"/>
</dbReference>
<keyword evidence="2" id="KW-0472">Membrane</keyword>
<keyword evidence="2" id="KW-0812">Transmembrane</keyword>
<feature type="region of interest" description="Disordered" evidence="1">
    <location>
        <begin position="12"/>
        <end position="46"/>
    </location>
</feature>
<dbReference type="Pfam" id="PF12505">
    <property type="entry name" value="DUF3712"/>
    <property type="match status" value="6"/>
</dbReference>
<dbReference type="PANTHER" id="PTHR35895">
    <property type="entry name" value="CHROMOSOME 16, WHOLE GENOME SHOTGUN SEQUENCE"/>
    <property type="match status" value="1"/>
</dbReference>
<name>A0A4Y9Z4Z4_9APHY</name>
<dbReference type="PANTHER" id="PTHR35895:SF1">
    <property type="entry name" value="LIPID-BINDING SERUM GLYCOPROTEIN C-TERMINAL DOMAIN-CONTAINING PROTEIN"/>
    <property type="match status" value="1"/>
</dbReference>
<evidence type="ECO:0000313" key="4">
    <source>
        <dbReference type="Proteomes" id="UP000298390"/>
    </source>
</evidence>
<organism evidence="3 4">
    <name type="scientific">Rhodofomes roseus</name>
    <dbReference type="NCBI Taxonomy" id="34475"/>
    <lineage>
        <taxon>Eukaryota</taxon>
        <taxon>Fungi</taxon>
        <taxon>Dikarya</taxon>
        <taxon>Basidiomycota</taxon>
        <taxon>Agaricomycotina</taxon>
        <taxon>Agaricomycetes</taxon>
        <taxon>Polyporales</taxon>
        <taxon>Rhodofomes</taxon>
    </lineage>
</organism>